<evidence type="ECO:0000313" key="1">
    <source>
        <dbReference type="EMBL" id="MCF5111039.1"/>
    </source>
</evidence>
<sequence length="153" mass="16556">MASCTWEGLGPAGFPFPGRPTCVQLATLLLGRGCGEFQLNGDLLHEKVTPSPPYSLNDSKLHEAAQRAFKHYELHSQPVCTPSEKLFTVRAGLSTEEALSNACEMLESAVVSAYDCTEHLEGSSRKQVMAVVQLIEMAQLLVDAALHRECPAA</sequence>
<evidence type="ECO:0000313" key="2">
    <source>
        <dbReference type="Proteomes" id="UP000814003"/>
    </source>
</evidence>
<reference evidence="1 2" key="1">
    <citation type="submission" date="2019-11" db="EMBL/GenBank/DDBJ databases">
        <title>Epiphytic Pseudomonas syringae from cherry orchards.</title>
        <authorList>
            <person name="Hulin M.T."/>
        </authorList>
    </citation>
    <scope>NUCLEOTIDE SEQUENCE [LARGE SCALE GENOMIC DNA]</scope>
    <source>
        <strain evidence="1 2">PA-6-5B</strain>
    </source>
</reference>
<accession>A0ABS9FFC8</accession>
<protein>
    <submittedName>
        <fullName evidence="1">DUF3077 domain-containing protein</fullName>
    </submittedName>
</protein>
<dbReference type="EMBL" id="WKED01000131">
    <property type="protein sequence ID" value="MCF5111039.1"/>
    <property type="molecule type" value="Genomic_DNA"/>
</dbReference>
<dbReference type="Pfam" id="PF19619">
    <property type="entry name" value="DUF6124"/>
    <property type="match status" value="1"/>
</dbReference>
<keyword evidence="2" id="KW-1185">Reference proteome</keyword>
<organism evidence="1 2">
    <name type="scientific">Pseudomonas gessardii</name>
    <dbReference type="NCBI Taxonomy" id="78544"/>
    <lineage>
        <taxon>Bacteria</taxon>
        <taxon>Pseudomonadati</taxon>
        <taxon>Pseudomonadota</taxon>
        <taxon>Gammaproteobacteria</taxon>
        <taxon>Pseudomonadales</taxon>
        <taxon>Pseudomonadaceae</taxon>
        <taxon>Pseudomonas</taxon>
    </lineage>
</organism>
<gene>
    <name evidence="1" type="ORF">GIW56_30070</name>
</gene>
<comment type="caution">
    <text evidence="1">The sequence shown here is derived from an EMBL/GenBank/DDBJ whole genome shotgun (WGS) entry which is preliminary data.</text>
</comment>
<proteinExistence type="predicted"/>
<dbReference type="Proteomes" id="UP000814003">
    <property type="component" value="Unassembled WGS sequence"/>
</dbReference>
<name>A0ABS9FFC8_9PSED</name>